<dbReference type="AlphaFoldDB" id="A0A9D9DCU7"/>
<evidence type="ECO:0000313" key="6">
    <source>
        <dbReference type="EMBL" id="MBO8425342.1"/>
    </source>
</evidence>
<dbReference type="GO" id="GO:0012505">
    <property type="term" value="C:endomembrane system"/>
    <property type="evidence" value="ECO:0007669"/>
    <property type="project" value="UniProtKB-SubCell"/>
</dbReference>
<evidence type="ECO:0000313" key="7">
    <source>
        <dbReference type="Proteomes" id="UP000823630"/>
    </source>
</evidence>
<dbReference type="Pfam" id="PF04191">
    <property type="entry name" value="PEMT"/>
    <property type="match status" value="1"/>
</dbReference>
<dbReference type="InterPro" id="IPR052527">
    <property type="entry name" value="Metal_cation-efflux_comp"/>
</dbReference>
<name>A0A9D9DCU7_9PROT</name>
<accession>A0A9D9DCU7</accession>
<dbReference type="InterPro" id="IPR007318">
    <property type="entry name" value="Phopholipid_MeTrfase"/>
</dbReference>
<comment type="subcellular location">
    <subcellularLocation>
        <location evidence="1">Endomembrane system</location>
        <topology evidence="1">Multi-pass membrane protein</topology>
    </subcellularLocation>
</comment>
<comment type="caution">
    <text evidence="6">The sequence shown here is derived from an EMBL/GenBank/DDBJ whole genome shotgun (WGS) entry which is preliminary data.</text>
</comment>
<evidence type="ECO:0000256" key="1">
    <source>
        <dbReference type="ARBA" id="ARBA00004127"/>
    </source>
</evidence>
<evidence type="ECO:0000256" key="5">
    <source>
        <dbReference type="SAM" id="Phobius"/>
    </source>
</evidence>
<keyword evidence="3 5" id="KW-1133">Transmembrane helix</keyword>
<gene>
    <name evidence="6" type="ORF">IAC69_02570</name>
</gene>
<evidence type="ECO:0000256" key="2">
    <source>
        <dbReference type="ARBA" id="ARBA00022692"/>
    </source>
</evidence>
<keyword evidence="2 5" id="KW-0812">Transmembrane</keyword>
<keyword evidence="4 5" id="KW-0472">Membrane</keyword>
<evidence type="ECO:0000256" key="4">
    <source>
        <dbReference type="ARBA" id="ARBA00023136"/>
    </source>
</evidence>
<feature type="transmembrane region" description="Helical" evidence="5">
    <location>
        <begin position="89"/>
        <end position="117"/>
    </location>
</feature>
<protein>
    <submittedName>
        <fullName evidence="6">Isoprenylcysteine carboxylmethyltransferase family protein</fullName>
    </submittedName>
</protein>
<dbReference type="PANTHER" id="PTHR43847:SF1">
    <property type="entry name" value="BLL3993 PROTEIN"/>
    <property type="match status" value="1"/>
</dbReference>
<reference evidence="6" key="1">
    <citation type="submission" date="2020-10" db="EMBL/GenBank/DDBJ databases">
        <authorList>
            <person name="Gilroy R."/>
        </authorList>
    </citation>
    <scope>NUCLEOTIDE SEQUENCE</scope>
    <source>
        <strain evidence="6">8207</strain>
    </source>
</reference>
<dbReference type="EMBL" id="JADINC010000040">
    <property type="protein sequence ID" value="MBO8425342.1"/>
    <property type="molecule type" value="Genomic_DNA"/>
</dbReference>
<dbReference type="Gene3D" id="1.20.120.1630">
    <property type="match status" value="1"/>
</dbReference>
<dbReference type="PANTHER" id="PTHR43847">
    <property type="entry name" value="BLL3993 PROTEIN"/>
    <property type="match status" value="1"/>
</dbReference>
<evidence type="ECO:0000256" key="3">
    <source>
        <dbReference type="ARBA" id="ARBA00022989"/>
    </source>
</evidence>
<reference evidence="6" key="2">
    <citation type="journal article" date="2021" name="PeerJ">
        <title>Extensive microbial diversity within the chicken gut microbiome revealed by metagenomics and culture.</title>
        <authorList>
            <person name="Gilroy R."/>
            <person name="Ravi A."/>
            <person name="Getino M."/>
            <person name="Pursley I."/>
            <person name="Horton D.L."/>
            <person name="Alikhan N.F."/>
            <person name="Baker D."/>
            <person name="Gharbi K."/>
            <person name="Hall N."/>
            <person name="Watson M."/>
            <person name="Adriaenssens E.M."/>
            <person name="Foster-Nyarko E."/>
            <person name="Jarju S."/>
            <person name="Secka A."/>
            <person name="Antonio M."/>
            <person name="Oren A."/>
            <person name="Chaudhuri R.R."/>
            <person name="La Ragione R."/>
            <person name="Hildebrand F."/>
            <person name="Pallen M.J."/>
        </authorList>
    </citation>
    <scope>NUCLEOTIDE SEQUENCE</scope>
    <source>
        <strain evidence="6">8207</strain>
    </source>
</reference>
<organism evidence="6 7">
    <name type="scientific">Candidatus Enterousia avistercoris</name>
    <dbReference type="NCBI Taxonomy" id="2840788"/>
    <lineage>
        <taxon>Bacteria</taxon>
        <taxon>Pseudomonadati</taxon>
        <taxon>Pseudomonadota</taxon>
        <taxon>Alphaproteobacteria</taxon>
        <taxon>Candidatus Enterousia</taxon>
    </lineage>
</organism>
<sequence>MFLIIIPGAMYGVAVNFVMPINLLVCCVLGVLLAVLGMVFMIWSNVDMVRIGRGCPTDGFNIALGERTKKLIVSGPYRYTRNPMLFGTFVFYVGLALLFNSYSALVVPIVFISYMVWHVKKFEEPRLYNDFKDEYIRYKNTTPLLFPKLKK</sequence>
<dbReference type="Proteomes" id="UP000823630">
    <property type="component" value="Unassembled WGS sequence"/>
</dbReference>
<feature type="transmembrane region" description="Helical" evidence="5">
    <location>
        <begin position="21"/>
        <end position="43"/>
    </location>
</feature>
<proteinExistence type="predicted"/>